<evidence type="ECO:0000256" key="7">
    <source>
        <dbReference type="SAM" id="MobiDB-lite"/>
    </source>
</evidence>
<feature type="domain" description="Condensin II complex subunit H2 middle" evidence="10">
    <location>
        <begin position="145"/>
        <end position="206"/>
    </location>
</feature>
<organism evidence="11 12">
    <name type="scientific">Probosciger aterrimus</name>
    <name type="common">Palm cockatoo</name>
    <dbReference type="NCBI Taxonomy" id="141839"/>
    <lineage>
        <taxon>Eukaryota</taxon>
        <taxon>Metazoa</taxon>
        <taxon>Chordata</taxon>
        <taxon>Craniata</taxon>
        <taxon>Vertebrata</taxon>
        <taxon>Euteleostomi</taxon>
        <taxon>Archelosauria</taxon>
        <taxon>Archosauria</taxon>
        <taxon>Dinosauria</taxon>
        <taxon>Saurischia</taxon>
        <taxon>Theropoda</taxon>
        <taxon>Coelurosauria</taxon>
        <taxon>Aves</taxon>
        <taxon>Neognathae</taxon>
        <taxon>Neoaves</taxon>
        <taxon>Telluraves</taxon>
        <taxon>Australaves</taxon>
        <taxon>Psittaciformes</taxon>
        <taxon>Cacatuidae</taxon>
        <taxon>Probosciger</taxon>
    </lineage>
</organism>
<dbReference type="EMBL" id="VYZH01002008">
    <property type="protein sequence ID" value="NWS44519.1"/>
    <property type="molecule type" value="Genomic_DNA"/>
</dbReference>
<dbReference type="GO" id="GO:0005634">
    <property type="term" value="C:nucleus"/>
    <property type="evidence" value="ECO:0007669"/>
    <property type="project" value="UniProtKB-SubCell"/>
</dbReference>
<dbReference type="PANTHER" id="PTHR14324:SF3">
    <property type="entry name" value="CONDENSIN-2 COMPLEX SUBUNIT H2"/>
    <property type="match status" value="1"/>
</dbReference>
<proteinExistence type="inferred from homology"/>
<feature type="compositionally biased region" description="Acidic residues" evidence="7">
    <location>
        <begin position="456"/>
        <end position="481"/>
    </location>
</feature>
<keyword evidence="12" id="KW-1185">Reference proteome</keyword>
<dbReference type="GO" id="GO:0003682">
    <property type="term" value="F:chromatin binding"/>
    <property type="evidence" value="ECO:0007669"/>
    <property type="project" value="TreeGrafter"/>
</dbReference>
<sequence length="640" mass="70702">EVESRFVHLLQPIRDLTKNWEVDVATQLSEYLEELEHVCISFDNGKTTMNFMEAALLIQGSACVYSRKVEYLYSLVYQTLDYISNKKREKLPSSLGPDGRDADATFGEDNVDEKFLSLDDIKDTSQASVDMKDHQSTPVNIVPSTPMSLVPPEDDEKRDNPLLSRKGEVLASRKDFRMNMCTPHKSGAFLLELAGLSPSHPWSPNTAPGMAWVQGGCPRQPCAGGSGARASAGDLWPLSPAAAPAGVPSSSTGAEAPIRALSFSEEGGLEDDGDDGAGGDDPMQEDAAVLAPSGAKHMESQRSTPGYALRERAPAQHPQTHVKELLDPWQSLDPFGDSEDKPFRKGKPFLVPPGLEDVGGGKRKRKSPRKLQNFMKWFSMAYDNVSDSRRAKRNGPTFADLEVLYWKQMKERLAAQRKLQPWVSGAGGGGLGWGDPPCVPQEQGAQGCSLQKPLNPEEELEPLEEERGTEDDEGEGDSGEHEDIEALEELEEGAPSPRPSNSLCYEELVRRNVELFMVESQRYVQETELSQRVRCWEERMGPLLKEQESRQALDVRGYGEALVRGCGTLGHWCSFSRLMAGLPPAEVSRYLLAALQLANDYVVELAQDPGLEQALDTLRLRLLTHQQAHERFQAFRLPSA</sequence>
<keyword evidence="5" id="KW-0539">Nucleus</keyword>
<feature type="non-terminal residue" evidence="11">
    <location>
        <position position="1"/>
    </location>
</feature>
<feature type="region of interest" description="Disordered" evidence="7">
    <location>
        <begin position="265"/>
        <end position="285"/>
    </location>
</feature>
<dbReference type="OrthoDB" id="10038475at2759"/>
<dbReference type="GO" id="GO:0051306">
    <property type="term" value="P:mitotic sister chromatid separation"/>
    <property type="evidence" value="ECO:0007669"/>
    <property type="project" value="TreeGrafter"/>
</dbReference>
<feature type="compositionally biased region" description="Acidic residues" evidence="7">
    <location>
        <begin position="267"/>
        <end position="284"/>
    </location>
</feature>
<evidence type="ECO:0000259" key="10">
    <source>
        <dbReference type="Pfam" id="PF16869"/>
    </source>
</evidence>
<comment type="caution">
    <text evidence="11">The sequence shown here is derived from an EMBL/GenBank/DDBJ whole genome shotgun (WGS) entry which is preliminary data.</text>
</comment>
<dbReference type="InterPro" id="IPR031737">
    <property type="entry name" value="CNDH2_C"/>
</dbReference>
<dbReference type="GO" id="GO:0000796">
    <property type="term" value="C:condensin complex"/>
    <property type="evidence" value="ECO:0007669"/>
    <property type="project" value="TreeGrafter"/>
</dbReference>
<evidence type="ECO:0000256" key="3">
    <source>
        <dbReference type="ARBA" id="ARBA00016903"/>
    </source>
</evidence>
<evidence type="ECO:0000256" key="4">
    <source>
        <dbReference type="ARBA" id="ARBA00023067"/>
    </source>
</evidence>
<feature type="region of interest" description="Disordered" evidence="7">
    <location>
        <begin position="339"/>
        <end position="367"/>
    </location>
</feature>
<feature type="domain" description="Condensin II complex subunit H2 N-terminal" evidence="8">
    <location>
        <begin position="4"/>
        <end position="122"/>
    </location>
</feature>
<protein>
    <recommendedName>
        <fullName evidence="3">Condensin-2 complex subunit H2</fullName>
    </recommendedName>
    <alternativeName>
        <fullName evidence="6">Non-SMC condensin II complex subunit H2</fullName>
    </alternativeName>
</protein>
<gene>
    <name evidence="11" type="primary">Ncaph2</name>
    <name evidence="11" type="ORF">PROATE_R06378</name>
</gene>
<dbReference type="AlphaFoldDB" id="A0A7K5FIU8"/>
<evidence type="ECO:0000313" key="12">
    <source>
        <dbReference type="Proteomes" id="UP000562415"/>
    </source>
</evidence>
<dbReference type="InterPro" id="IPR009378">
    <property type="entry name" value="H2_N"/>
</dbReference>
<keyword evidence="4" id="KW-0226">DNA condensation</keyword>
<reference evidence="11 12" key="1">
    <citation type="submission" date="2019-09" db="EMBL/GenBank/DDBJ databases">
        <title>Bird 10,000 Genomes (B10K) Project - Family phase.</title>
        <authorList>
            <person name="Zhang G."/>
        </authorList>
    </citation>
    <scope>NUCLEOTIDE SEQUENCE [LARGE SCALE GENOMIC DNA]</scope>
    <source>
        <strain evidence="11">B10K-DU-017-47</strain>
    </source>
</reference>
<name>A0A7K5FIU8_PROAR</name>
<evidence type="ECO:0000256" key="1">
    <source>
        <dbReference type="ARBA" id="ARBA00004123"/>
    </source>
</evidence>
<feature type="non-terminal residue" evidence="11">
    <location>
        <position position="640"/>
    </location>
</feature>
<dbReference type="InterPro" id="IPR031739">
    <property type="entry name" value="Ncaph2"/>
</dbReference>
<dbReference type="PANTHER" id="PTHR14324">
    <property type="entry name" value="CONDENSIN-2 COMPLEX SUBUNIT H2"/>
    <property type="match status" value="1"/>
</dbReference>
<feature type="region of interest" description="Disordered" evidence="7">
    <location>
        <begin position="433"/>
        <end position="481"/>
    </location>
</feature>
<feature type="compositionally biased region" description="Polar residues" evidence="7">
    <location>
        <begin position="136"/>
        <end position="147"/>
    </location>
</feature>
<dbReference type="Proteomes" id="UP000562415">
    <property type="component" value="Unassembled WGS sequence"/>
</dbReference>
<feature type="region of interest" description="Disordered" evidence="7">
    <location>
        <begin position="126"/>
        <end position="160"/>
    </location>
</feature>
<accession>A0A7K5FIU8</accession>
<dbReference type="InterPro" id="IPR031719">
    <property type="entry name" value="H2_M"/>
</dbReference>
<evidence type="ECO:0000259" key="8">
    <source>
        <dbReference type="Pfam" id="PF06278"/>
    </source>
</evidence>
<comment type="subcellular location">
    <subcellularLocation>
        <location evidence="1">Nucleus</location>
    </subcellularLocation>
</comment>
<dbReference type="Pfam" id="PF16869">
    <property type="entry name" value="CNDH2_M"/>
    <property type="match status" value="1"/>
</dbReference>
<evidence type="ECO:0000256" key="5">
    <source>
        <dbReference type="ARBA" id="ARBA00023242"/>
    </source>
</evidence>
<evidence type="ECO:0000256" key="6">
    <source>
        <dbReference type="ARBA" id="ARBA00030479"/>
    </source>
</evidence>
<evidence type="ECO:0000256" key="2">
    <source>
        <dbReference type="ARBA" id="ARBA00007844"/>
    </source>
</evidence>
<evidence type="ECO:0000313" key="11">
    <source>
        <dbReference type="EMBL" id="NWS44519.1"/>
    </source>
</evidence>
<dbReference type="Pfam" id="PF16858">
    <property type="entry name" value="CNDH2_C"/>
    <property type="match status" value="1"/>
</dbReference>
<feature type="domain" description="Condensin-2 complex subunit H2 C-terminal" evidence="9">
    <location>
        <begin position="505"/>
        <end position="632"/>
    </location>
</feature>
<dbReference type="Pfam" id="PF06278">
    <property type="entry name" value="CNDH2_N"/>
    <property type="match status" value="1"/>
</dbReference>
<dbReference type="GO" id="GO:0010032">
    <property type="term" value="P:meiotic chromosome condensation"/>
    <property type="evidence" value="ECO:0007669"/>
    <property type="project" value="TreeGrafter"/>
</dbReference>
<evidence type="ECO:0000259" key="9">
    <source>
        <dbReference type="Pfam" id="PF16858"/>
    </source>
</evidence>
<comment type="similarity">
    <text evidence="2">Belongs to the CND2 H2 (condensin-2 subunit 2) family.</text>
</comment>